<feature type="transmembrane region" description="Helical" evidence="11">
    <location>
        <begin position="1878"/>
        <end position="1902"/>
    </location>
</feature>
<comment type="subcellular location">
    <subcellularLocation>
        <location evidence="1">Membrane</location>
        <topology evidence="1">Multi-pass membrane protein</topology>
    </subcellularLocation>
</comment>
<organism evidence="16 17">
    <name type="scientific">Hirundo rustica rustica</name>
    <dbReference type="NCBI Taxonomy" id="333673"/>
    <lineage>
        <taxon>Eukaryota</taxon>
        <taxon>Metazoa</taxon>
        <taxon>Chordata</taxon>
        <taxon>Craniata</taxon>
        <taxon>Vertebrata</taxon>
        <taxon>Euteleostomi</taxon>
        <taxon>Archelosauria</taxon>
        <taxon>Archosauria</taxon>
        <taxon>Dinosauria</taxon>
        <taxon>Saurischia</taxon>
        <taxon>Theropoda</taxon>
        <taxon>Coelurosauria</taxon>
        <taxon>Aves</taxon>
        <taxon>Neognathae</taxon>
        <taxon>Neoaves</taxon>
        <taxon>Telluraves</taxon>
        <taxon>Australaves</taxon>
        <taxon>Passeriformes</taxon>
        <taxon>Sylvioidea</taxon>
        <taxon>Hirundinidae</taxon>
        <taxon>Hirundo</taxon>
    </lineage>
</organism>
<keyword evidence="4" id="KW-0732">Signal</keyword>
<keyword evidence="7 11" id="KW-0472">Membrane</keyword>
<dbReference type="Pfam" id="PF01477">
    <property type="entry name" value="PLAT"/>
    <property type="match status" value="1"/>
</dbReference>
<dbReference type="SUPFAM" id="SSF49723">
    <property type="entry name" value="Lipase/lipooxygenase domain (PLAT/LH2 domain)"/>
    <property type="match status" value="1"/>
</dbReference>
<dbReference type="Pfam" id="PF00059">
    <property type="entry name" value="Lectin_C"/>
    <property type="match status" value="1"/>
</dbReference>
<feature type="transmembrane region" description="Helical" evidence="11">
    <location>
        <begin position="1393"/>
        <end position="1414"/>
    </location>
</feature>
<feature type="transmembrane region" description="Helical" evidence="11">
    <location>
        <begin position="1586"/>
        <end position="1617"/>
    </location>
</feature>
<dbReference type="EMBL" id="QRBI01000116">
    <property type="protein sequence ID" value="RMC09251.1"/>
    <property type="molecule type" value="Genomic_DNA"/>
</dbReference>
<comment type="caution">
    <text evidence="10">Lacks conserved residue(s) required for the propagation of feature annotation.</text>
</comment>
<dbReference type="GO" id="GO:0016020">
    <property type="term" value="C:membrane"/>
    <property type="evidence" value="ECO:0007669"/>
    <property type="project" value="UniProtKB-SubCell"/>
</dbReference>
<dbReference type="PROSITE" id="PS50041">
    <property type="entry name" value="C_TYPE_LECTIN_2"/>
    <property type="match status" value="1"/>
</dbReference>
<evidence type="ECO:0000256" key="8">
    <source>
        <dbReference type="ARBA" id="ARBA00023157"/>
    </source>
</evidence>
<dbReference type="InterPro" id="IPR043159">
    <property type="entry name" value="Lectin_gal-bd_sf"/>
</dbReference>
<dbReference type="PANTHER" id="PTHR10877:SF134">
    <property type="entry name" value="POLYCYSTIN-1-LIKE PROTEIN 2"/>
    <property type="match status" value="1"/>
</dbReference>
<dbReference type="Gene3D" id="2.60.120.740">
    <property type="match status" value="1"/>
</dbReference>
<dbReference type="InterPro" id="IPR036392">
    <property type="entry name" value="PLAT/LH2_dom_sf"/>
</dbReference>
<feature type="transmembrane region" description="Helical" evidence="11">
    <location>
        <begin position="1838"/>
        <end position="1858"/>
    </location>
</feature>
<evidence type="ECO:0000313" key="16">
    <source>
        <dbReference type="EMBL" id="RMC09251.1"/>
    </source>
</evidence>
<dbReference type="InterPro" id="IPR000922">
    <property type="entry name" value="Lectin_gal-bd_dom"/>
</dbReference>
<evidence type="ECO:0000256" key="11">
    <source>
        <dbReference type="SAM" id="Phobius"/>
    </source>
</evidence>
<dbReference type="GO" id="GO:0005262">
    <property type="term" value="F:calcium channel activity"/>
    <property type="evidence" value="ECO:0007669"/>
    <property type="project" value="TreeGrafter"/>
</dbReference>
<feature type="transmembrane region" description="Helical" evidence="11">
    <location>
        <begin position="1186"/>
        <end position="1205"/>
    </location>
</feature>
<evidence type="ECO:0000259" key="13">
    <source>
        <dbReference type="PROSITE" id="PS50095"/>
    </source>
</evidence>
<dbReference type="Pfam" id="PF02140">
    <property type="entry name" value="SUEL_Lectin"/>
    <property type="match status" value="1"/>
</dbReference>
<proteinExistence type="inferred from homology"/>
<feature type="transmembrane region" description="Helical" evidence="11">
    <location>
        <begin position="1936"/>
        <end position="1965"/>
    </location>
</feature>
<dbReference type="Gene3D" id="1.10.287.70">
    <property type="match status" value="1"/>
</dbReference>
<dbReference type="InterPro" id="IPR046791">
    <property type="entry name" value="Polycystin_dom"/>
</dbReference>
<evidence type="ECO:0000256" key="6">
    <source>
        <dbReference type="ARBA" id="ARBA00022989"/>
    </source>
</evidence>
<dbReference type="Pfam" id="PF08016">
    <property type="entry name" value="PKD_channel"/>
    <property type="match status" value="1"/>
</dbReference>
<feature type="transmembrane region" description="Helical" evidence="11">
    <location>
        <begin position="1434"/>
        <end position="1455"/>
    </location>
</feature>
<keyword evidence="9" id="KW-0325">Glycoprotein</keyword>
<feature type="domain" description="SUEL-type lectin" evidence="15">
    <location>
        <begin position="212"/>
        <end position="303"/>
    </location>
</feature>
<evidence type="ECO:0000256" key="5">
    <source>
        <dbReference type="ARBA" id="ARBA00022734"/>
    </source>
</evidence>
<dbReference type="SUPFAM" id="SSF56436">
    <property type="entry name" value="C-type lectin-like"/>
    <property type="match status" value="1"/>
</dbReference>
<feature type="transmembrane region" description="Helical" evidence="11">
    <location>
        <begin position="1789"/>
        <end position="1806"/>
    </location>
</feature>
<dbReference type="FunFam" id="3.10.100.10:FF:000073">
    <property type="entry name" value="Polycystic kidney disease protein 1-like 2"/>
    <property type="match status" value="1"/>
</dbReference>
<evidence type="ECO:0000256" key="4">
    <source>
        <dbReference type="ARBA" id="ARBA00022729"/>
    </source>
</evidence>
<dbReference type="InterPro" id="IPR016186">
    <property type="entry name" value="C-type_lectin-like/link_sf"/>
</dbReference>
<dbReference type="Pfam" id="PF20519">
    <property type="entry name" value="Polycystin_dom"/>
    <property type="match status" value="1"/>
</dbReference>
<evidence type="ECO:0000256" key="1">
    <source>
        <dbReference type="ARBA" id="ARBA00004141"/>
    </source>
</evidence>
<keyword evidence="8" id="KW-1015">Disulfide bond</keyword>
<dbReference type="Gene3D" id="2.60.60.20">
    <property type="entry name" value="PLAT/LH2 domain"/>
    <property type="match status" value="1"/>
</dbReference>
<dbReference type="InterPro" id="IPR001024">
    <property type="entry name" value="PLAT/LH2_dom"/>
</dbReference>
<sequence>MLYCCCCGKQQRGRRNADGMARMTPQAFEEGSKKSGALESRTSVTHSTELRMWLGVTVLISLAVCLAVEEAADEGIPCAKYQQAFNHSCYEFVRLQQTFTGAQSWCERGGGHLVFIQNEDTQEFLQKHIAEDQEWWIGLISNSLLNETTDGSITWLDTSNISYSNWYKDQPSSSSSTCGYILKNAKYQWGVTENCSQEFDFICEFESGQSIACDNYNATVQCGSGEVIQIEESFYGRKTRHYCVSETPLQLETDEGCSWISVKDEVAGQCHGLQACQVAADGTFFGDPCPALGSYLSIQYHCKEGLHLVMTDTCFVLENITVTLNWLLSPYSGNLSCTISTGDGHTIDPYYPLSLVSNLTYSYSSPGEFTVFVECSTSEWHVMAQRQVTVQDQVDQLSVTGCYSQHETGNGSQCRTLYGDVLWIQVQLSGGNGVTYSILADNMTLTESSAKEGLVPHNLTLNSASQELLGPGIHQLEIRASRDTASEISGSIAVHLIEPVSGIQAAVASHTLHLGEDLEVNVSVFHGAPEKLMFEVIGSNQTHCHKAEGPRGEPRTYSVPMPLEGTFLVKVVAMNAFSNMSLDLGFITVLANSSHKKGACWPAWNECVKQQIILTNQSEVQIPSSCLPPPKSAVTVRITVQSHGSEVRQDEQCLYVTAKQELQLEIRCEANCKPVNVSDEVVLSVSGQEDSQAIYYNWYLDNTFQNKPTTLPLACGLTGFQQNSLKLLQSNTSVLRMTSSFLQTQGEAFQIKVTDSLLDCSPDPELFPVYLPLGEEENNFILHVTIIVSNNFGDTVRTNVSVKVGLADMMDGNLTLQAVISEKANTILKDGNNSMSLFQLYKSVTSVLNQQNQEESFNMSLQTNTRKETALKMSEVLKEITYRSEELSVSAQVEASNTLKHVSASLLTVNMEHSRDDQELKEAANYLFNAVSNVLKASVEIRAGNTSVPEAEQMVSFAMNPFFSSDGSFDISGTVGGLSLTGLDGLIIPVSNLKENIEIMLPRLSATQEDKILLNLGNYSTFQVNVTSENTSIVIHLESEHDIPLILYLGYGYHPNETNYDMKNHLFYKKTSGGETNSWVLSPEELIFGEGTYYFMVLQDMGMDSTVYNGLTINATCFASRCVFWDEHQRGWNSYGCHVGPKTNPSSTQCLCNHLTFFASSFLVIPNAIDVSKTAQMFGTFVDNPVVVTTVGCIFLIYVLVVIWARRKDIQDDAKVKITVLEDNDPFARYRYLVTVFTGHRRGAATTSKVTLTLYGLDGESEPHHLNDPDTPVFERGGVDVFLLCTFFPLGELQSIRLWHDNSGDSPSWYVNRVLVHDLAWDQKWYFLCNSWLAIDIGECVLDKVFPVATEQDMKQFSNLFFMRTSKGFQDGHIWYSVFSRSPRSSFTRAQRVSCCFSLLLCTMLTSIMFWGVPKDPAEQKMDLGKIEFTWQEVMIGFESSLLMFPINLLIVQIFRNDIRRIANSLFKALKTPSLTSAPDLEKSTNINTLLSLIEDVICQQNRAGQRFYDESKKDGPITVTLELWISKVVPYSNLSSDDKKSSSPRGLPWWFVFIAWFLVAATSGVSGFFTMLYGLHYGKENSIKWLISMVISFLESLFITQPLKVLGFAAFFALVLKKVEHEDEENTAIDGPLSAPAYLGFLWMLLLVAYGQRDPNSYYLNKHIEDSFTDGFRDVYSYQDFFTILQYLFNNVWLDTFTRAVFVEFTVYNANVNLFCIISLMFESNALGAFFTSAELQSVRLYPYTNSLHIFVVAAEVIYFLFIVYYMIVQGKLLKSLRWRYFQSKWNLLEMAIILISWSALSVFVKRTVLGTRDISYYQEHKDDSISFSETARADAVLGYLIAFLVLLSTVKLWHLLRLNPKLNMITSTLRRAWGDISGFITVIAIMFLAYSIAANLIFGWKLYSYKTLLDSAETMVSLQLGIFNYEEVLDYNPILGSFLIGSCIIFMTFVVLNLFISVILVAFSEEQKHYQASEEEEIVDLMLMKLFSFFGIKCKKEEKPVSGDQLEQSVSE</sequence>
<reference evidence="16 17" key="1">
    <citation type="submission" date="2018-07" db="EMBL/GenBank/DDBJ databases">
        <title>A high quality draft genome assembly of the barn swallow (H. rustica rustica).</title>
        <authorList>
            <person name="Formenti G."/>
            <person name="Chiara M."/>
            <person name="Poveda L."/>
            <person name="Francoijs K.-J."/>
            <person name="Bonisoli-Alquati A."/>
            <person name="Canova L."/>
            <person name="Gianfranceschi L."/>
            <person name="Horner D.S."/>
            <person name="Saino N."/>
        </authorList>
    </citation>
    <scope>NUCLEOTIDE SEQUENCE [LARGE SCALE GENOMIC DNA]</scope>
    <source>
        <strain evidence="16">Chelidonia</strain>
        <tissue evidence="16">Blood</tissue>
    </source>
</reference>
<dbReference type="InterPro" id="IPR046338">
    <property type="entry name" value="GAIN_dom_sf"/>
</dbReference>
<dbReference type="CDD" id="cd01752">
    <property type="entry name" value="PLAT_polycystin"/>
    <property type="match status" value="1"/>
</dbReference>
<feature type="domain" description="GAIN-B" evidence="14">
    <location>
        <begin position="1023"/>
        <end position="1170"/>
    </location>
</feature>
<evidence type="ECO:0008006" key="18">
    <source>
        <dbReference type="Google" id="ProtNLM"/>
    </source>
</evidence>
<dbReference type="FunFam" id="2.60.60.20:FF:000008">
    <property type="entry name" value="Polycystic kidney disease 1-like 2, isoform CRA_a"/>
    <property type="match status" value="1"/>
</dbReference>
<dbReference type="SMART" id="SM00303">
    <property type="entry name" value="GPS"/>
    <property type="match status" value="1"/>
</dbReference>
<gene>
    <name evidence="16" type="ORF">DUI87_14259</name>
</gene>
<dbReference type="FunFam" id="1.10.287.70:FF:000086">
    <property type="entry name" value="Polycystic kidney disease 2"/>
    <property type="match status" value="1"/>
</dbReference>
<protein>
    <recommendedName>
        <fullName evidence="18">Polycystic kidney disease protein 1-like 2</fullName>
    </recommendedName>
</protein>
<dbReference type="InterPro" id="IPR016187">
    <property type="entry name" value="CTDL_fold"/>
</dbReference>
<keyword evidence="17" id="KW-1185">Reference proteome</keyword>
<dbReference type="OrthoDB" id="10264154at2759"/>
<dbReference type="InterPro" id="IPR013122">
    <property type="entry name" value="PKD1_2_channel"/>
</dbReference>
<dbReference type="InterPro" id="IPR057244">
    <property type="entry name" value="GAIN_B"/>
</dbReference>
<dbReference type="InterPro" id="IPR042060">
    <property type="entry name" value="PLAT_polycystin1"/>
</dbReference>
<evidence type="ECO:0000256" key="10">
    <source>
        <dbReference type="PROSITE-ProRule" id="PRU00152"/>
    </source>
</evidence>
<dbReference type="Pfam" id="PF01825">
    <property type="entry name" value="GPS"/>
    <property type="match status" value="1"/>
</dbReference>
<dbReference type="SMART" id="SM00308">
    <property type="entry name" value="LH2"/>
    <property type="match status" value="1"/>
</dbReference>
<comment type="similarity">
    <text evidence="2">Belongs to the polycystin family.</text>
</comment>
<feature type="transmembrane region" description="Helical" evidence="11">
    <location>
        <begin position="1550"/>
        <end position="1574"/>
    </location>
</feature>
<evidence type="ECO:0000256" key="9">
    <source>
        <dbReference type="ARBA" id="ARBA00023180"/>
    </source>
</evidence>
<evidence type="ECO:0000256" key="7">
    <source>
        <dbReference type="ARBA" id="ARBA00023136"/>
    </source>
</evidence>
<feature type="transmembrane region" description="Helical" evidence="11">
    <location>
        <begin position="1629"/>
        <end position="1651"/>
    </location>
</feature>
<dbReference type="PROSITE" id="PS50095">
    <property type="entry name" value="PLAT"/>
    <property type="match status" value="1"/>
</dbReference>
<evidence type="ECO:0000256" key="3">
    <source>
        <dbReference type="ARBA" id="ARBA00022692"/>
    </source>
</evidence>
<feature type="transmembrane region" description="Helical" evidence="11">
    <location>
        <begin position="1749"/>
        <end position="1769"/>
    </location>
</feature>
<evidence type="ECO:0000313" key="17">
    <source>
        <dbReference type="Proteomes" id="UP000269221"/>
    </source>
</evidence>
<dbReference type="PROSITE" id="PS50228">
    <property type="entry name" value="SUEL_LECTIN"/>
    <property type="match status" value="1"/>
</dbReference>
<dbReference type="GO" id="GO:0050982">
    <property type="term" value="P:detection of mechanical stimulus"/>
    <property type="evidence" value="ECO:0007669"/>
    <property type="project" value="TreeGrafter"/>
</dbReference>
<dbReference type="STRING" id="333673.A0A3M0K9M8"/>
<dbReference type="GO" id="GO:0030246">
    <property type="term" value="F:carbohydrate binding"/>
    <property type="evidence" value="ECO:0007669"/>
    <property type="project" value="UniProtKB-KW"/>
</dbReference>
<evidence type="ECO:0000259" key="14">
    <source>
        <dbReference type="PROSITE" id="PS50221"/>
    </source>
</evidence>
<dbReference type="CDD" id="cd00146">
    <property type="entry name" value="PKD"/>
    <property type="match status" value="1"/>
</dbReference>
<keyword evidence="3 11" id="KW-0812">Transmembrane</keyword>
<dbReference type="InterPro" id="IPR000203">
    <property type="entry name" value="GPS"/>
</dbReference>
<feature type="domain" description="PLAT" evidence="13">
    <location>
        <begin position="1230"/>
        <end position="1347"/>
    </location>
</feature>
<dbReference type="SMART" id="SM00034">
    <property type="entry name" value="CLECT"/>
    <property type="match status" value="1"/>
</dbReference>
<keyword evidence="6 11" id="KW-1133">Transmembrane helix</keyword>
<dbReference type="Proteomes" id="UP000269221">
    <property type="component" value="Unassembled WGS sequence"/>
</dbReference>
<name>A0A3M0K9M8_HIRRU</name>
<keyword evidence="5" id="KW-0430">Lectin</keyword>
<evidence type="ECO:0000259" key="12">
    <source>
        <dbReference type="PROSITE" id="PS50041"/>
    </source>
</evidence>
<dbReference type="CDD" id="cd00037">
    <property type="entry name" value="CLECT"/>
    <property type="match status" value="1"/>
</dbReference>
<dbReference type="Gene3D" id="2.60.220.50">
    <property type="match status" value="1"/>
</dbReference>
<dbReference type="Gene3D" id="3.10.100.10">
    <property type="entry name" value="Mannose-Binding Protein A, subunit A"/>
    <property type="match status" value="1"/>
</dbReference>
<dbReference type="InterPro" id="IPR051223">
    <property type="entry name" value="Polycystin"/>
</dbReference>
<dbReference type="PANTHER" id="PTHR10877">
    <property type="entry name" value="POLYCYSTIN FAMILY MEMBER"/>
    <property type="match status" value="1"/>
</dbReference>
<accession>A0A3M0K9M8</accession>
<dbReference type="PROSITE" id="PS50221">
    <property type="entry name" value="GAIN_B"/>
    <property type="match status" value="1"/>
</dbReference>
<feature type="domain" description="C-type lectin" evidence="12">
    <location>
        <begin position="85"/>
        <end position="204"/>
    </location>
</feature>
<evidence type="ECO:0000259" key="15">
    <source>
        <dbReference type="PROSITE" id="PS50228"/>
    </source>
</evidence>
<evidence type="ECO:0000256" key="2">
    <source>
        <dbReference type="ARBA" id="ARBA00007200"/>
    </source>
</evidence>
<comment type="caution">
    <text evidence="16">The sequence shown here is derived from an EMBL/GenBank/DDBJ whole genome shotgun (WGS) entry which is preliminary data.</text>
</comment>
<dbReference type="InterPro" id="IPR001304">
    <property type="entry name" value="C-type_lectin-like"/>
</dbReference>
<dbReference type="CDD" id="cd22831">
    <property type="entry name" value="Gal_Rha_Lectin_PKD1L2"/>
    <property type="match status" value="1"/>
</dbReference>